<dbReference type="EMBL" id="MWML01001110">
    <property type="protein sequence ID" value="TCF98904.1"/>
    <property type="molecule type" value="Genomic_DNA"/>
</dbReference>
<evidence type="ECO:0000313" key="2">
    <source>
        <dbReference type="Proteomes" id="UP000294200"/>
    </source>
</evidence>
<sequence>MLASIEKATGDNPRKPLSDTGAYWRDLSKTVLSYLDKRVGLEPSVDRQLAAARESADTSLVEQRAMNRPIRHYTAESWSEHFLSDIQMQASWLKTPIGAPLLHAEFGEGINLDIDFARRNCDGSRLVDSVSL</sequence>
<organism evidence="1 2">
    <name type="scientific">Paraburkholderia steynii</name>
    <dbReference type="NCBI Taxonomy" id="1245441"/>
    <lineage>
        <taxon>Bacteria</taxon>
        <taxon>Pseudomonadati</taxon>
        <taxon>Pseudomonadota</taxon>
        <taxon>Betaproteobacteria</taxon>
        <taxon>Burkholderiales</taxon>
        <taxon>Burkholderiaceae</taxon>
        <taxon>Paraburkholderia</taxon>
    </lineage>
</organism>
<name>A0A4R0WT75_9BURK</name>
<accession>A0A4R0WT75</accession>
<comment type="caution">
    <text evidence="1">The sequence shown here is derived from an EMBL/GenBank/DDBJ whole genome shotgun (WGS) entry which is preliminary data.</text>
</comment>
<dbReference type="AlphaFoldDB" id="A0A4R0WT75"/>
<evidence type="ECO:0000313" key="1">
    <source>
        <dbReference type="EMBL" id="TCF98904.1"/>
    </source>
</evidence>
<proteinExistence type="predicted"/>
<dbReference type="Proteomes" id="UP000294200">
    <property type="component" value="Unassembled WGS sequence"/>
</dbReference>
<reference evidence="1 2" key="1">
    <citation type="submission" date="2017-02" db="EMBL/GenBank/DDBJ databases">
        <title>Paraburkholderia sophoroidis sp. nov. and Paraburkholderia steynii sp. nov. rhizobial symbionts of the fynbos legume Hypocalyptus sophoroides.</title>
        <authorList>
            <person name="Steenkamp E.T."/>
            <person name="Beukes C.W."/>
            <person name="Van Zyl E."/>
            <person name="Avontuur J."/>
            <person name="Chan W.Y."/>
            <person name="Hassen A."/>
            <person name="Palmer M."/>
            <person name="Mthombeni L."/>
            <person name="Phalane F."/>
            <person name="Sereme K."/>
            <person name="Venter S.N."/>
        </authorList>
    </citation>
    <scope>NUCLEOTIDE SEQUENCE [LARGE SCALE GENOMIC DNA]</scope>
    <source>
        <strain evidence="1 2">HC1.1ba</strain>
    </source>
</reference>
<protein>
    <submittedName>
        <fullName evidence="1">Uncharacterized protein</fullName>
    </submittedName>
</protein>
<keyword evidence="2" id="KW-1185">Reference proteome</keyword>
<gene>
    <name evidence="1" type="ORF">BZM27_55035</name>
</gene>